<organism evidence="9 10">
    <name type="scientific">Treponema parvum</name>
    <dbReference type="NCBI Taxonomy" id="138851"/>
    <lineage>
        <taxon>Bacteria</taxon>
        <taxon>Pseudomonadati</taxon>
        <taxon>Spirochaetota</taxon>
        <taxon>Spirochaetia</taxon>
        <taxon>Spirochaetales</taxon>
        <taxon>Treponemataceae</taxon>
        <taxon>Treponema</taxon>
    </lineage>
</organism>
<evidence type="ECO:0000313" key="9">
    <source>
        <dbReference type="EMBL" id="QTQ11625.1"/>
    </source>
</evidence>
<feature type="transmembrane region" description="Helical" evidence="7">
    <location>
        <begin position="357"/>
        <end position="381"/>
    </location>
</feature>
<name>A0A975IC80_9SPIR</name>
<evidence type="ECO:0000256" key="6">
    <source>
        <dbReference type="ARBA" id="ARBA00023136"/>
    </source>
</evidence>
<keyword evidence="4 7" id="KW-0812">Transmembrane</keyword>
<dbReference type="GO" id="GO:0005886">
    <property type="term" value="C:plasma membrane"/>
    <property type="evidence" value="ECO:0007669"/>
    <property type="project" value="UniProtKB-SubCell"/>
</dbReference>
<dbReference type="RefSeq" id="WP_210118419.1">
    <property type="nucleotide sequence ID" value="NZ_CP054257.1"/>
</dbReference>
<dbReference type="InterPro" id="IPR010656">
    <property type="entry name" value="DctM"/>
</dbReference>
<dbReference type="PANTHER" id="PTHR33362">
    <property type="entry name" value="SIALIC ACID TRAP TRANSPORTER PERMEASE PROTEIN SIAT-RELATED"/>
    <property type="match status" value="1"/>
</dbReference>
<feature type="transmembrane region" description="Helical" evidence="7">
    <location>
        <begin position="136"/>
        <end position="158"/>
    </location>
</feature>
<feature type="transmembrane region" description="Helical" evidence="7">
    <location>
        <begin position="53"/>
        <end position="73"/>
    </location>
</feature>
<feature type="domain" description="TRAP C4-dicarboxylate transport system permease DctM subunit" evidence="8">
    <location>
        <begin position="6"/>
        <end position="418"/>
    </location>
</feature>
<dbReference type="Proteomes" id="UP000671995">
    <property type="component" value="Chromosome"/>
</dbReference>
<dbReference type="AlphaFoldDB" id="A0A975IC80"/>
<keyword evidence="3" id="KW-0997">Cell inner membrane</keyword>
<feature type="transmembrane region" description="Helical" evidence="7">
    <location>
        <begin position="170"/>
        <end position="193"/>
    </location>
</feature>
<feature type="transmembrane region" description="Helical" evidence="7">
    <location>
        <begin position="401"/>
        <end position="427"/>
    </location>
</feature>
<proteinExistence type="predicted"/>
<evidence type="ECO:0000256" key="3">
    <source>
        <dbReference type="ARBA" id="ARBA00022519"/>
    </source>
</evidence>
<dbReference type="GO" id="GO:0022857">
    <property type="term" value="F:transmembrane transporter activity"/>
    <property type="evidence" value="ECO:0007669"/>
    <property type="project" value="TreeGrafter"/>
</dbReference>
<feature type="transmembrane region" description="Helical" evidence="7">
    <location>
        <begin position="93"/>
        <end position="115"/>
    </location>
</feature>
<evidence type="ECO:0000256" key="4">
    <source>
        <dbReference type="ARBA" id="ARBA00022692"/>
    </source>
</evidence>
<evidence type="ECO:0000259" key="8">
    <source>
        <dbReference type="Pfam" id="PF06808"/>
    </source>
</evidence>
<keyword evidence="5 7" id="KW-1133">Transmembrane helix</keyword>
<dbReference type="InterPro" id="IPR004681">
    <property type="entry name" value="TRAP_DctM"/>
</dbReference>
<protein>
    <submittedName>
        <fullName evidence="9">TRAP transporter large permease</fullName>
    </submittedName>
</protein>
<accession>A0A975IC80</accession>
<evidence type="ECO:0000313" key="10">
    <source>
        <dbReference type="Proteomes" id="UP000671995"/>
    </source>
</evidence>
<feature type="transmembrane region" description="Helical" evidence="7">
    <location>
        <begin position="315"/>
        <end position="345"/>
    </location>
</feature>
<keyword evidence="2" id="KW-1003">Cell membrane</keyword>
<dbReference type="EMBL" id="CP054257">
    <property type="protein sequence ID" value="QTQ11625.1"/>
    <property type="molecule type" value="Genomic_DNA"/>
</dbReference>
<dbReference type="NCBIfam" id="TIGR00786">
    <property type="entry name" value="dctM"/>
    <property type="match status" value="1"/>
</dbReference>
<evidence type="ECO:0000256" key="2">
    <source>
        <dbReference type="ARBA" id="ARBA00022475"/>
    </source>
</evidence>
<feature type="transmembrane region" description="Helical" evidence="7">
    <location>
        <begin position="6"/>
        <end position="32"/>
    </location>
</feature>
<keyword evidence="6 7" id="KW-0472">Membrane</keyword>
<comment type="subcellular location">
    <subcellularLocation>
        <location evidence="1">Cell inner membrane</location>
        <topology evidence="1">Multi-pass membrane protein</topology>
    </subcellularLocation>
</comment>
<evidence type="ECO:0000256" key="5">
    <source>
        <dbReference type="ARBA" id="ARBA00022989"/>
    </source>
</evidence>
<feature type="transmembrane region" description="Helical" evidence="7">
    <location>
        <begin position="270"/>
        <end position="295"/>
    </location>
</feature>
<sequence length="430" mass="46486">MTYIPVILLAVLFCMGLPIAFSLIVCCIPYFLSDQYLSASIIIQKMITNTESVSLMAVPFFIIAGAIMNESGITERLLDLADALVGHFTGGLGHVNVLLSTFMGGISGSGAADIAMECKTLVPEMKKHGYDMGFSAAVTAASGCITPIIPPGVGLVVYACTVEGVSVGKLLMSGYIPGFLMCILMMVVVYFISKKRGYKGNGGRMLSPKAILKKAGNSAWALFLPFVLITGLRFGIFTATEGGALMAVYSFIVGKFIYKELDMKKLPGIFLDAALSTATVMLIMCGAKVFSHYLSWERIPHAMTAGIMHIAKNKYTFLLFANILLLMLGMFMDAMPCMIIIAPLLAPIAQAFKINMIHFGIMMCLNSAIGAITPPFGNYIFQTAGILKIKTQLLYKELIPFVAVCLIVLFMVTYIPWLATIVPTLVYGAY</sequence>
<reference evidence="9" key="2">
    <citation type="journal article" date="2021" name="Microbiol. Resour. Announc.">
        <title>Complete Genome Sequences of Three Human Oral Treponema parvum Isolates.</title>
        <authorList>
            <person name="Zeng H."/>
            <person name="Watt R.M."/>
        </authorList>
    </citation>
    <scope>NUCLEOTIDE SEQUENCE</scope>
    <source>
        <strain evidence="9">ATCC 700773</strain>
    </source>
</reference>
<dbReference type="PANTHER" id="PTHR33362:SF4">
    <property type="entry name" value="2,3-DIKETO-L-GULONATE TRAP TRANSPORTER LARGE PERMEASE PROTEIN YIAN"/>
    <property type="match status" value="1"/>
</dbReference>
<gene>
    <name evidence="9" type="ORF">HRI96_05050</name>
</gene>
<dbReference type="Pfam" id="PF06808">
    <property type="entry name" value="DctM"/>
    <property type="match status" value="1"/>
</dbReference>
<reference evidence="9" key="1">
    <citation type="submission" date="2020-05" db="EMBL/GenBank/DDBJ databases">
        <authorList>
            <person name="Zeng H."/>
            <person name="Chan Y.K."/>
            <person name="Watt R.M."/>
        </authorList>
    </citation>
    <scope>NUCLEOTIDE SEQUENCE</scope>
    <source>
        <strain evidence="9">ATCC 700773</strain>
    </source>
</reference>
<evidence type="ECO:0000256" key="1">
    <source>
        <dbReference type="ARBA" id="ARBA00004429"/>
    </source>
</evidence>
<dbReference type="PIRSF" id="PIRSF006066">
    <property type="entry name" value="HI0050"/>
    <property type="match status" value="1"/>
</dbReference>
<evidence type="ECO:0000256" key="7">
    <source>
        <dbReference type="SAM" id="Phobius"/>
    </source>
</evidence>
<feature type="transmembrane region" description="Helical" evidence="7">
    <location>
        <begin position="214"/>
        <end position="236"/>
    </location>
</feature>